<comment type="caution">
    <text evidence="1">The sequence shown here is derived from an EMBL/GenBank/DDBJ whole genome shotgun (WGS) entry which is preliminary data.</text>
</comment>
<dbReference type="Gene3D" id="3.30.1910.20">
    <property type="entry name" value="asparaginyl-tRNA synthetase, N-terminal domain"/>
    <property type="match status" value="1"/>
</dbReference>
<gene>
    <name evidence="1" type="ORF">EZS28_018468</name>
</gene>
<proteinExistence type="predicted"/>
<dbReference type="AlphaFoldDB" id="A0A5J4VUA4"/>
<evidence type="ECO:0000313" key="2">
    <source>
        <dbReference type="Proteomes" id="UP000324800"/>
    </source>
</evidence>
<dbReference type="InterPro" id="IPR011050">
    <property type="entry name" value="Pectin_lyase_fold/virulence"/>
</dbReference>
<protein>
    <submittedName>
        <fullName evidence="1">Uncharacterized protein</fullName>
    </submittedName>
</protein>
<organism evidence="1 2">
    <name type="scientific">Streblomastix strix</name>
    <dbReference type="NCBI Taxonomy" id="222440"/>
    <lineage>
        <taxon>Eukaryota</taxon>
        <taxon>Metamonada</taxon>
        <taxon>Preaxostyla</taxon>
        <taxon>Oxymonadida</taxon>
        <taxon>Streblomastigidae</taxon>
        <taxon>Streblomastix</taxon>
    </lineage>
</organism>
<name>A0A5J4VUA4_9EUKA</name>
<accession>A0A5J4VUA4</accession>
<sequence>MNIVISVDEGTFDELPISVQSELITLQGTDSFKTTQYIDPTSIPVGEKDNLIVIENGVVSFQNVIFQQQKKENSGSVMKHEASWVEIHHPRSYLTNCTFSESNFGGNKPGLRYCNGGAGILTDVVFTQVNGGALGVEYGSSSADMILRNVTFDTCTALNNNDGSCDPDSPLYSPQQPLSYPECLLTTSPVVFQSSFVYEKDMAPIPGYIFYSICSFKSCKFKNNQGYNAGAVELKGNMMLIAFVDCEFDGNIGQKQHQLDPSNVSDVHEANDMFISYNGPDESGTIVYGGNEALWSLGGCKSSSNAMQVIGYRDQDNDSRMYEGNYDISVIINGGKFTYDNFTLSSNGTKTGTGPDGFSQLKYVFRDRLPGTQNPLIVNVRQGKWDVINFFIGAVSCQIYGSGYDKTSFENSAAESRHLLSVVGGQVLLSSIELLQASTETNYGGLLVLRGDGLLSLYNISFSQTDVWQAQLSSTIFATAGDVQIENCIFNECEFDNSVERRKKSATVYCADKTGKVNITSSSFDTIKTFGYDSPITQSMRTDKPQIYGDGVVEYEGAAIYIDEAQQFICINTNLTRCDGWRVGGINLHKLAFSNMSLINCTFTKNKAMEGEKIQDFVSKMLIGNDLILDYKFLREDAINSIQDCSSISQFPLIGSKDPQFGYGVFDYLLQSSMYIDTVYASIKDGNDITGQGTQDQPYKTVSVATSRAASAQDRVTLIQINEGLYQERLIMIGGRQLGMQGEPIPDSQPQLPGPTILQNTEETIDEFIAVYNGTLEIHLLLVLIENRYEVIAQNAFYILSIRGLQSNLAITSCTFATVDQQVSLKDEVLNAERGANITIGTSYFEQILQHDTPTAHFRVQNQPLTVTNVTFTNIIVAQANSGAVKIEYYSTGSCQIEGCTFSFGMSLTANYMGSRTIGAAITLIFQEPSVESQSVIIRDCTFDTCMGDCCGALTVQGITQALVGLQISTCIFENNMFGSTYHFDQLPRASDVFFDMEDVQQFLDIDSENMIFE</sequence>
<dbReference type="EMBL" id="SNRW01005002">
    <property type="protein sequence ID" value="KAA6386005.1"/>
    <property type="molecule type" value="Genomic_DNA"/>
</dbReference>
<dbReference type="Proteomes" id="UP000324800">
    <property type="component" value="Unassembled WGS sequence"/>
</dbReference>
<dbReference type="SUPFAM" id="SSF51126">
    <property type="entry name" value="Pectin lyase-like"/>
    <property type="match status" value="2"/>
</dbReference>
<evidence type="ECO:0000313" key="1">
    <source>
        <dbReference type="EMBL" id="KAA6386005.1"/>
    </source>
</evidence>
<reference evidence="1 2" key="1">
    <citation type="submission" date="2019-03" db="EMBL/GenBank/DDBJ databases">
        <title>Single cell metagenomics reveals metabolic interactions within the superorganism composed of flagellate Streblomastix strix and complex community of Bacteroidetes bacteria on its surface.</title>
        <authorList>
            <person name="Treitli S.C."/>
            <person name="Kolisko M."/>
            <person name="Husnik F."/>
            <person name="Keeling P."/>
            <person name="Hampl V."/>
        </authorList>
    </citation>
    <scope>NUCLEOTIDE SEQUENCE [LARGE SCALE GENOMIC DNA]</scope>
    <source>
        <strain evidence="1">ST1C</strain>
    </source>
</reference>
<feature type="non-terminal residue" evidence="1">
    <location>
        <position position="1014"/>
    </location>
</feature>